<dbReference type="GO" id="GO:0003697">
    <property type="term" value="F:single-stranded DNA binding"/>
    <property type="evidence" value="ECO:0007669"/>
    <property type="project" value="TreeGrafter"/>
</dbReference>
<evidence type="ECO:0000256" key="8">
    <source>
        <dbReference type="ARBA" id="ARBA00022842"/>
    </source>
</evidence>
<evidence type="ECO:0000256" key="3">
    <source>
        <dbReference type="ARBA" id="ARBA00004322"/>
    </source>
</evidence>
<dbReference type="GO" id="GO:0004518">
    <property type="term" value="F:nuclease activity"/>
    <property type="evidence" value="ECO:0007669"/>
    <property type="project" value="UniProtKB-KW"/>
</dbReference>
<dbReference type="SUPFAM" id="SSF56219">
    <property type="entry name" value="DNase I-like"/>
    <property type="match status" value="1"/>
</dbReference>
<feature type="region of interest" description="Disordered" evidence="11">
    <location>
        <begin position="83"/>
        <end position="107"/>
    </location>
</feature>
<dbReference type="Gene3D" id="1.10.8.10">
    <property type="entry name" value="DNA helicase RuvA subunit, C-terminal domain"/>
    <property type="match status" value="1"/>
</dbReference>
<dbReference type="WBParaSite" id="MBELARI_LOCUS13461">
    <property type="protein sequence ID" value="MBELARI_LOCUS13461"/>
    <property type="gene ID" value="MBELARI_LOCUS13461"/>
</dbReference>
<comment type="subcellular location">
    <subcellularLocation>
        <location evidence="3">Nucleus</location>
        <location evidence="3">PML body</location>
    </subcellularLocation>
</comment>
<protein>
    <submittedName>
        <fullName evidence="15">Endonuclease/exonuclease/phosphatase domain-containing protein</fullName>
    </submittedName>
</protein>
<accession>A0AAF3EHI3</accession>
<organism evidence="14 15">
    <name type="scientific">Mesorhabditis belari</name>
    <dbReference type="NCBI Taxonomy" id="2138241"/>
    <lineage>
        <taxon>Eukaryota</taxon>
        <taxon>Metazoa</taxon>
        <taxon>Ecdysozoa</taxon>
        <taxon>Nematoda</taxon>
        <taxon>Chromadorea</taxon>
        <taxon>Rhabditida</taxon>
        <taxon>Rhabditina</taxon>
        <taxon>Rhabditomorpha</taxon>
        <taxon>Rhabditoidea</taxon>
        <taxon>Rhabditidae</taxon>
        <taxon>Mesorhabditinae</taxon>
        <taxon>Mesorhabditis</taxon>
    </lineage>
</organism>
<reference evidence="15" key="1">
    <citation type="submission" date="2024-02" db="UniProtKB">
        <authorList>
            <consortium name="WormBaseParasite"/>
        </authorList>
    </citation>
    <scope>IDENTIFICATION</scope>
</reference>
<dbReference type="GO" id="GO:0005737">
    <property type="term" value="C:cytoplasm"/>
    <property type="evidence" value="ECO:0007669"/>
    <property type="project" value="TreeGrafter"/>
</dbReference>
<dbReference type="AlphaFoldDB" id="A0AAF3EHI3"/>
<keyword evidence="5" id="KW-0479">Metal-binding</keyword>
<comment type="cofactor">
    <cofactor evidence="2">
        <name>Mg(2+)</name>
        <dbReference type="ChEBI" id="CHEBI:18420"/>
    </cofactor>
</comment>
<dbReference type="GO" id="GO:0046872">
    <property type="term" value="F:metal ion binding"/>
    <property type="evidence" value="ECO:0007669"/>
    <property type="project" value="UniProtKB-KW"/>
</dbReference>
<dbReference type="SUPFAM" id="SSF46934">
    <property type="entry name" value="UBA-like"/>
    <property type="match status" value="1"/>
</dbReference>
<keyword evidence="8" id="KW-0460">Magnesium</keyword>
<keyword evidence="6" id="KW-0227">DNA damage</keyword>
<dbReference type="InterPro" id="IPR005135">
    <property type="entry name" value="Endo/exonuclease/phosphatase"/>
</dbReference>
<feature type="domain" description="UBA-like" evidence="13">
    <location>
        <begin position="49"/>
        <end position="86"/>
    </location>
</feature>
<evidence type="ECO:0000256" key="6">
    <source>
        <dbReference type="ARBA" id="ARBA00022763"/>
    </source>
</evidence>
<evidence type="ECO:0000256" key="10">
    <source>
        <dbReference type="ARBA" id="ARBA00023242"/>
    </source>
</evidence>
<keyword evidence="9" id="KW-0234">DNA repair</keyword>
<proteinExistence type="predicted"/>
<dbReference type="Pfam" id="PF22566">
    <property type="entry name" value="UBA_8"/>
    <property type="match status" value="1"/>
</dbReference>
<dbReference type="InterPro" id="IPR036691">
    <property type="entry name" value="Endo/exonu/phosph_ase_sf"/>
</dbReference>
<sequence length="351" mass="39667">MAKVEELEEGESPPKRQKDVDAEHEEEENPIDERNALEEENAVAERAMRDFAAITGTDEIYAHTILQDVNWNIEAALEVHFGGQNEPAAGSDGENEEPNEGPSTSSEFEVSLMSWNIDGLDGSSLATRMKAVHCVLKNINPDFIFLQEVVEREIVPIEKLEKYYKIFYSNRPSQYFTAILVSKAFDVLNHHVHHFENSGMGRTLQTVEGKIGPTKVFLLNTHLESMAEHSNKRTVQIRYCLQKMGDIVRNNPNALVFFGGDLNIRDEELPPLPNGVADAFLAAGSPKGEKFTWDTRKNDNKFAHGAQCRFDRVFWAGPLRTVSFKLEGRQRIRTTLCFPSDHWAVNCTFSP</sequence>
<dbReference type="Proteomes" id="UP000887575">
    <property type="component" value="Unassembled WGS sequence"/>
</dbReference>
<dbReference type="GO" id="GO:0016605">
    <property type="term" value="C:PML body"/>
    <property type="evidence" value="ECO:0007669"/>
    <property type="project" value="UniProtKB-SubCell"/>
</dbReference>
<keyword evidence="7" id="KW-0378">Hydrolase</keyword>
<dbReference type="PANTHER" id="PTHR15822">
    <property type="entry name" value="TRAF AND TNF RECEPTOR-ASSOCIATED PROTEIN"/>
    <property type="match status" value="1"/>
</dbReference>
<evidence type="ECO:0000256" key="2">
    <source>
        <dbReference type="ARBA" id="ARBA00001946"/>
    </source>
</evidence>
<keyword evidence="10" id="KW-0539">Nucleus</keyword>
<dbReference type="PANTHER" id="PTHR15822:SF4">
    <property type="entry name" value="TYROSYL-DNA PHOSPHODIESTERASE 2"/>
    <property type="match status" value="1"/>
</dbReference>
<comment type="cofactor">
    <cofactor evidence="1">
        <name>Mn(2+)</name>
        <dbReference type="ChEBI" id="CHEBI:29035"/>
    </cofactor>
</comment>
<dbReference type="InterPro" id="IPR051547">
    <property type="entry name" value="TDP2-like"/>
</dbReference>
<dbReference type="CDD" id="cd09080">
    <property type="entry name" value="TDP2"/>
    <property type="match status" value="1"/>
</dbReference>
<dbReference type="GO" id="GO:0006302">
    <property type="term" value="P:double-strand break repair"/>
    <property type="evidence" value="ECO:0007669"/>
    <property type="project" value="TreeGrafter"/>
</dbReference>
<evidence type="ECO:0000256" key="5">
    <source>
        <dbReference type="ARBA" id="ARBA00022723"/>
    </source>
</evidence>
<evidence type="ECO:0000313" key="15">
    <source>
        <dbReference type="WBParaSite" id="MBELARI_LOCUS13461"/>
    </source>
</evidence>
<evidence type="ECO:0000259" key="13">
    <source>
        <dbReference type="Pfam" id="PF22566"/>
    </source>
</evidence>
<feature type="compositionally biased region" description="Acidic residues" evidence="11">
    <location>
        <begin position="1"/>
        <end position="11"/>
    </location>
</feature>
<evidence type="ECO:0000259" key="12">
    <source>
        <dbReference type="Pfam" id="PF03372"/>
    </source>
</evidence>
<dbReference type="Pfam" id="PF03372">
    <property type="entry name" value="Exo_endo_phos"/>
    <property type="match status" value="1"/>
</dbReference>
<evidence type="ECO:0000256" key="11">
    <source>
        <dbReference type="SAM" id="MobiDB-lite"/>
    </source>
</evidence>
<dbReference type="GO" id="GO:0070260">
    <property type="term" value="F:5'-tyrosyl-DNA phosphodiesterase activity"/>
    <property type="evidence" value="ECO:0007669"/>
    <property type="project" value="TreeGrafter"/>
</dbReference>
<evidence type="ECO:0000313" key="14">
    <source>
        <dbReference type="Proteomes" id="UP000887575"/>
    </source>
</evidence>
<evidence type="ECO:0000256" key="4">
    <source>
        <dbReference type="ARBA" id="ARBA00022722"/>
    </source>
</evidence>
<dbReference type="InterPro" id="IPR009060">
    <property type="entry name" value="UBA-like_sf"/>
</dbReference>
<name>A0AAF3EHI3_9BILA</name>
<dbReference type="InterPro" id="IPR054109">
    <property type="entry name" value="UBA_8"/>
</dbReference>
<keyword evidence="4" id="KW-0540">Nuclease</keyword>
<evidence type="ECO:0000256" key="9">
    <source>
        <dbReference type="ARBA" id="ARBA00023204"/>
    </source>
</evidence>
<feature type="domain" description="Endonuclease/exonuclease/phosphatase" evidence="12">
    <location>
        <begin position="113"/>
        <end position="342"/>
    </location>
</feature>
<evidence type="ECO:0000256" key="1">
    <source>
        <dbReference type="ARBA" id="ARBA00001936"/>
    </source>
</evidence>
<evidence type="ECO:0000256" key="7">
    <source>
        <dbReference type="ARBA" id="ARBA00022801"/>
    </source>
</evidence>
<keyword evidence="14" id="KW-1185">Reference proteome</keyword>
<feature type="region of interest" description="Disordered" evidence="11">
    <location>
        <begin position="1"/>
        <end position="38"/>
    </location>
</feature>
<dbReference type="Gene3D" id="3.60.10.10">
    <property type="entry name" value="Endonuclease/exonuclease/phosphatase"/>
    <property type="match status" value="1"/>
</dbReference>
<feature type="compositionally biased region" description="Basic and acidic residues" evidence="11">
    <location>
        <begin position="12"/>
        <end position="21"/>
    </location>
</feature>